<gene>
    <name evidence="1" type="ORF">AB6A68_11525</name>
</gene>
<evidence type="ECO:0000313" key="2">
    <source>
        <dbReference type="Proteomes" id="UP001560267"/>
    </source>
</evidence>
<reference evidence="1 2" key="1">
    <citation type="submission" date="2024-07" db="EMBL/GenBank/DDBJ databases">
        <title>Draft Genome Sequence of Ferrimicrobium acidiphilum Strain YE2023, Isolated from a Pulp of Bioleach Reactor.</title>
        <authorList>
            <person name="Elkina Y.A."/>
            <person name="Bulaeva A.G."/>
            <person name="Beletsky A.V."/>
            <person name="Mardanov A.V."/>
        </authorList>
    </citation>
    <scope>NUCLEOTIDE SEQUENCE [LARGE SCALE GENOMIC DNA]</scope>
    <source>
        <strain evidence="1 2">YE2023</strain>
    </source>
</reference>
<proteinExistence type="predicted"/>
<dbReference type="RefSeq" id="WP_369084799.1">
    <property type="nucleotide sequence ID" value="NZ_JBFSHR010000054.1"/>
</dbReference>
<sequence>MRKFVWIAIFVVVALSAALVFFGIASISVVVKGGTIAISFAVIPDEVTAWLHLSGRQPRDFEQAIGSDPLALSLATYLVDQSAEQELRSTLLTLTQAARQRRDSAQLGGLETLLSTSPSATRVLDSATLERSLEILEESWTLD</sequence>
<dbReference type="EMBL" id="JBFSHR010000054">
    <property type="protein sequence ID" value="MEX6430455.1"/>
    <property type="molecule type" value="Genomic_DNA"/>
</dbReference>
<accession>A0ABV3Y4J4</accession>
<name>A0ABV3Y4J4_9ACTN</name>
<protein>
    <submittedName>
        <fullName evidence="1">Uncharacterized protein</fullName>
    </submittedName>
</protein>
<comment type="caution">
    <text evidence="1">The sequence shown here is derived from an EMBL/GenBank/DDBJ whole genome shotgun (WGS) entry which is preliminary data.</text>
</comment>
<organism evidence="1 2">
    <name type="scientific">Ferrimicrobium acidiphilum</name>
    <dbReference type="NCBI Taxonomy" id="121039"/>
    <lineage>
        <taxon>Bacteria</taxon>
        <taxon>Bacillati</taxon>
        <taxon>Actinomycetota</taxon>
        <taxon>Acidimicrobiia</taxon>
        <taxon>Acidimicrobiales</taxon>
        <taxon>Acidimicrobiaceae</taxon>
        <taxon>Ferrimicrobium</taxon>
    </lineage>
</organism>
<keyword evidence="2" id="KW-1185">Reference proteome</keyword>
<evidence type="ECO:0000313" key="1">
    <source>
        <dbReference type="EMBL" id="MEX6430455.1"/>
    </source>
</evidence>
<dbReference type="Proteomes" id="UP001560267">
    <property type="component" value="Unassembled WGS sequence"/>
</dbReference>